<dbReference type="InterPro" id="IPR003016">
    <property type="entry name" value="2-oxoA_DH_lipoyl-BS"/>
</dbReference>
<dbReference type="Pfam" id="PF00364">
    <property type="entry name" value="Biotin_lipoyl"/>
    <property type="match status" value="1"/>
</dbReference>
<dbReference type="NCBIfam" id="TIGR01347">
    <property type="entry name" value="sucB"/>
    <property type="match status" value="1"/>
</dbReference>
<keyword evidence="8" id="KW-0012">Acyltransferase</keyword>
<dbReference type="InterPro" id="IPR011053">
    <property type="entry name" value="Single_hybrid_motif"/>
</dbReference>
<accession>A0A1M5A5V1</accession>
<dbReference type="SUPFAM" id="SSF52777">
    <property type="entry name" value="CoA-dependent acyltransferases"/>
    <property type="match status" value="1"/>
</dbReference>
<evidence type="ECO:0000256" key="3">
    <source>
        <dbReference type="ARBA" id="ARBA00005145"/>
    </source>
</evidence>
<feature type="domain" description="Lipoyl-binding" evidence="12">
    <location>
        <begin position="2"/>
        <end position="76"/>
    </location>
</feature>
<name>A0A1M5A5V1_9BACT</name>
<sequence>MIVEIKVPSPGESITEVEIGAWLVEDGAVVEKDQEIAEVESDKATLTIVAAEAGKITVKANEGETVEVGSVVCSIDTSVQPKEKPESAENQEKQPEPKNEAGATAKTEKEQAGSQVKEEKQATVSKEFDQVKITPVAKELMKENGLSVDDVINGLKRIGKKEVEAAMNAPQTVAGAIPQKEISREVDRQKMTPLRRKLSQRLVAVKNETAMLTTFNEVDMGYVMDLRKKYQPKFVEKHGFKLGFMSFFTKAVALAMDFHPMVNAQLDGEEIVSPRFVDVGIAVSTPKGLMVPIVRNAESKTIPQIELEIKELAAKARNKKISVDELTGGTFTITNGGVFGSLFSTPIINPPQSAILGMHNIVERPAAVNGQVVVRPMMYIALSYDHRVIDGKDSVGFLVKVKEFIENPERMLTGGIEPEQLLLGI</sequence>
<gene>
    <name evidence="13" type="ORF">SAMN05444274_104199</name>
</gene>
<dbReference type="OrthoDB" id="9805770at2"/>
<dbReference type="UniPathway" id="UPA00868">
    <property type="reaction ID" value="UER00840"/>
</dbReference>
<evidence type="ECO:0000256" key="7">
    <source>
        <dbReference type="ARBA" id="ARBA00022823"/>
    </source>
</evidence>
<feature type="compositionally biased region" description="Basic and acidic residues" evidence="11">
    <location>
        <begin position="106"/>
        <end position="124"/>
    </location>
</feature>
<dbReference type="InterPro" id="IPR050537">
    <property type="entry name" value="2-oxoacid_dehydrogenase"/>
</dbReference>
<comment type="catalytic activity">
    <reaction evidence="9">
        <text>N(6)-[(R)-dihydrolipoyl]-L-lysyl-[protein] + succinyl-CoA = N(6)-[(R)-S(8)-succinyldihydrolipoyl]-L-lysyl-[protein] + CoA</text>
        <dbReference type="Rhea" id="RHEA:15213"/>
        <dbReference type="Rhea" id="RHEA-COMP:10475"/>
        <dbReference type="Rhea" id="RHEA-COMP:20092"/>
        <dbReference type="ChEBI" id="CHEBI:57287"/>
        <dbReference type="ChEBI" id="CHEBI:57292"/>
        <dbReference type="ChEBI" id="CHEBI:83100"/>
        <dbReference type="ChEBI" id="CHEBI:83120"/>
        <dbReference type="EC" id="2.3.1.61"/>
    </reaction>
</comment>
<evidence type="ECO:0000256" key="2">
    <source>
        <dbReference type="ARBA" id="ARBA00004052"/>
    </source>
</evidence>
<dbReference type="GO" id="GO:0033512">
    <property type="term" value="P:L-lysine catabolic process to acetyl-CoA via saccharopine"/>
    <property type="evidence" value="ECO:0007669"/>
    <property type="project" value="UniProtKB-UniPathway"/>
</dbReference>
<dbReference type="Gene3D" id="3.30.559.10">
    <property type="entry name" value="Chloramphenicol acetyltransferase-like domain"/>
    <property type="match status" value="1"/>
</dbReference>
<dbReference type="InterPro" id="IPR001078">
    <property type="entry name" value="2-oxoacid_DH_actylTfrase"/>
</dbReference>
<evidence type="ECO:0000256" key="1">
    <source>
        <dbReference type="ARBA" id="ARBA00001938"/>
    </source>
</evidence>
<evidence type="ECO:0000256" key="4">
    <source>
        <dbReference type="ARBA" id="ARBA00007317"/>
    </source>
</evidence>
<organism evidence="13 14">
    <name type="scientific">Mariniphaga anaerophila</name>
    <dbReference type="NCBI Taxonomy" id="1484053"/>
    <lineage>
        <taxon>Bacteria</taxon>
        <taxon>Pseudomonadati</taxon>
        <taxon>Bacteroidota</taxon>
        <taxon>Bacteroidia</taxon>
        <taxon>Marinilabiliales</taxon>
        <taxon>Prolixibacteraceae</taxon>
        <taxon>Mariniphaga</taxon>
    </lineage>
</organism>
<dbReference type="PROSITE" id="PS50968">
    <property type="entry name" value="BIOTINYL_LIPOYL"/>
    <property type="match status" value="1"/>
</dbReference>
<keyword evidence="7" id="KW-0450">Lipoyl</keyword>
<dbReference type="GO" id="GO:0004149">
    <property type="term" value="F:dihydrolipoyllysine-residue succinyltransferase activity"/>
    <property type="evidence" value="ECO:0007669"/>
    <property type="project" value="UniProtKB-UniRule"/>
</dbReference>
<evidence type="ECO:0000259" key="12">
    <source>
        <dbReference type="PROSITE" id="PS50968"/>
    </source>
</evidence>
<evidence type="ECO:0000313" key="14">
    <source>
        <dbReference type="Proteomes" id="UP000184164"/>
    </source>
</evidence>
<comment type="similarity">
    <text evidence="4">Belongs to the 2-oxoacid dehydrogenase family.</text>
</comment>
<dbReference type="GO" id="GO:0006099">
    <property type="term" value="P:tricarboxylic acid cycle"/>
    <property type="evidence" value="ECO:0007669"/>
    <property type="project" value="UniProtKB-UniRule"/>
</dbReference>
<keyword evidence="14" id="KW-1185">Reference proteome</keyword>
<evidence type="ECO:0000313" key="13">
    <source>
        <dbReference type="EMBL" id="SHF25678.1"/>
    </source>
</evidence>
<dbReference type="EC" id="2.3.1.61" evidence="10"/>
<dbReference type="Pfam" id="PF00198">
    <property type="entry name" value="2-oxoacid_dh"/>
    <property type="match status" value="1"/>
</dbReference>
<dbReference type="CDD" id="cd06849">
    <property type="entry name" value="lipoyl_domain"/>
    <property type="match status" value="1"/>
</dbReference>
<dbReference type="PANTHER" id="PTHR43416:SF5">
    <property type="entry name" value="DIHYDROLIPOYLLYSINE-RESIDUE SUCCINYLTRANSFERASE COMPONENT OF 2-OXOGLUTARATE DEHYDROGENASE COMPLEX, MITOCHONDRIAL"/>
    <property type="match status" value="1"/>
</dbReference>
<dbReference type="Proteomes" id="UP000184164">
    <property type="component" value="Unassembled WGS sequence"/>
</dbReference>
<reference evidence="13 14" key="1">
    <citation type="submission" date="2016-11" db="EMBL/GenBank/DDBJ databases">
        <authorList>
            <person name="Jaros S."/>
            <person name="Januszkiewicz K."/>
            <person name="Wedrychowicz H."/>
        </authorList>
    </citation>
    <scope>NUCLEOTIDE SEQUENCE [LARGE SCALE GENOMIC DNA]</scope>
    <source>
        <strain evidence="13 14">DSM 26910</strain>
    </source>
</reference>
<dbReference type="GO" id="GO:0045252">
    <property type="term" value="C:oxoglutarate dehydrogenase complex"/>
    <property type="evidence" value="ECO:0007669"/>
    <property type="project" value="UniProtKB-UniRule"/>
</dbReference>
<protein>
    <recommendedName>
        <fullName evidence="10">Dihydrolipoyllysine-residue succinyltransferase</fullName>
        <ecNumber evidence="10">2.3.1.61</ecNumber>
    </recommendedName>
</protein>
<dbReference type="InterPro" id="IPR000089">
    <property type="entry name" value="Biotin_lipoyl"/>
</dbReference>
<evidence type="ECO:0000256" key="5">
    <source>
        <dbReference type="ARBA" id="ARBA00022532"/>
    </source>
</evidence>
<feature type="region of interest" description="Disordered" evidence="11">
    <location>
        <begin position="77"/>
        <end position="124"/>
    </location>
</feature>
<dbReference type="RefSeq" id="WP_073001227.1">
    <property type="nucleotide sequence ID" value="NZ_FQUM01000004.1"/>
</dbReference>
<comment type="pathway">
    <text evidence="3">Amino-acid degradation; L-lysine degradation via saccharopine pathway; glutaryl-CoA from L-lysine: step 6/6.</text>
</comment>
<dbReference type="GO" id="GO:0005829">
    <property type="term" value="C:cytosol"/>
    <property type="evidence" value="ECO:0007669"/>
    <property type="project" value="TreeGrafter"/>
</dbReference>
<dbReference type="InterPro" id="IPR023213">
    <property type="entry name" value="CAT-like_dom_sf"/>
</dbReference>
<dbReference type="EMBL" id="FQUM01000004">
    <property type="protein sequence ID" value="SHF25678.1"/>
    <property type="molecule type" value="Genomic_DNA"/>
</dbReference>
<keyword evidence="6" id="KW-0808">Transferase</keyword>
<dbReference type="SUPFAM" id="SSF51230">
    <property type="entry name" value="Single hybrid motif"/>
    <property type="match status" value="1"/>
</dbReference>
<dbReference type="STRING" id="1484053.SAMN05444274_104199"/>
<evidence type="ECO:0000256" key="9">
    <source>
        <dbReference type="ARBA" id="ARBA00052761"/>
    </source>
</evidence>
<comment type="function">
    <text evidence="2">E2 component of the 2-oxoglutarate dehydrogenase (OGDH) complex which catalyzes the second step in the conversion of 2-oxoglutarate to succinyl-CoA and CO(2).</text>
</comment>
<evidence type="ECO:0000256" key="8">
    <source>
        <dbReference type="ARBA" id="ARBA00023315"/>
    </source>
</evidence>
<dbReference type="Gene3D" id="2.40.50.100">
    <property type="match status" value="1"/>
</dbReference>
<comment type="cofactor">
    <cofactor evidence="1">
        <name>(R)-lipoate</name>
        <dbReference type="ChEBI" id="CHEBI:83088"/>
    </cofactor>
</comment>
<feature type="compositionally biased region" description="Basic and acidic residues" evidence="11">
    <location>
        <begin position="81"/>
        <end position="99"/>
    </location>
</feature>
<dbReference type="NCBIfam" id="NF004309">
    <property type="entry name" value="PRK05704.1"/>
    <property type="match status" value="1"/>
</dbReference>
<dbReference type="PANTHER" id="PTHR43416">
    <property type="entry name" value="DIHYDROLIPOYLLYSINE-RESIDUE SUCCINYLTRANSFERASE COMPONENT OF 2-OXOGLUTARATE DEHYDROGENASE COMPLEX, MITOCHONDRIAL-RELATED"/>
    <property type="match status" value="1"/>
</dbReference>
<evidence type="ECO:0000256" key="10">
    <source>
        <dbReference type="NCBIfam" id="TIGR01347"/>
    </source>
</evidence>
<dbReference type="FunFam" id="3.30.559.10:FF:000007">
    <property type="entry name" value="Dihydrolipoamide acetyltransferase component of pyruvate dehydrogenase complex"/>
    <property type="match status" value="1"/>
</dbReference>
<keyword evidence="5" id="KW-0816">Tricarboxylic acid cycle</keyword>
<evidence type="ECO:0000256" key="11">
    <source>
        <dbReference type="SAM" id="MobiDB-lite"/>
    </source>
</evidence>
<dbReference type="AlphaFoldDB" id="A0A1M5A5V1"/>
<dbReference type="InterPro" id="IPR006255">
    <property type="entry name" value="SucB"/>
</dbReference>
<evidence type="ECO:0000256" key="6">
    <source>
        <dbReference type="ARBA" id="ARBA00022679"/>
    </source>
</evidence>
<proteinExistence type="inferred from homology"/>
<dbReference type="PROSITE" id="PS00189">
    <property type="entry name" value="LIPOYL"/>
    <property type="match status" value="1"/>
</dbReference>